<accession>A0A1Y2CJ37</accession>
<dbReference type="InterPro" id="IPR036770">
    <property type="entry name" value="Ankyrin_rpt-contain_sf"/>
</dbReference>
<dbReference type="InterPro" id="IPR013083">
    <property type="entry name" value="Znf_RING/FYVE/PHD"/>
</dbReference>
<keyword evidence="2 4" id="KW-0863">Zinc-finger</keyword>
<dbReference type="Pfam" id="PF00097">
    <property type="entry name" value="zf-C3HC4"/>
    <property type="match status" value="1"/>
</dbReference>
<organism evidence="6 7">
    <name type="scientific">Rhizoclosmatium globosum</name>
    <dbReference type="NCBI Taxonomy" id="329046"/>
    <lineage>
        <taxon>Eukaryota</taxon>
        <taxon>Fungi</taxon>
        <taxon>Fungi incertae sedis</taxon>
        <taxon>Chytridiomycota</taxon>
        <taxon>Chytridiomycota incertae sedis</taxon>
        <taxon>Chytridiomycetes</taxon>
        <taxon>Chytridiales</taxon>
        <taxon>Chytriomycetaceae</taxon>
        <taxon>Rhizoclosmatium</taxon>
    </lineage>
</organism>
<dbReference type="SUPFAM" id="SSF57850">
    <property type="entry name" value="RING/U-box"/>
    <property type="match status" value="1"/>
</dbReference>
<dbReference type="SMART" id="SM00184">
    <property type="entry name" value="RING"/>
    <property type="match status" value="1"/>
</dbReference>
<evidence type="ECO:0000256" key="3">
    <source>
        <dbReference type="ARBA" id="ARBA00022833"/>
    </source>
</evidence>
<evidence type="ECO:0000256" key="2">
    <source>
        <dbReference type="ARBA" id="ARBA00022771"/>
    </source>
</evidence>
<dbReference type="GO" id="GO:0008270">
    <property type="term" value="F:zinc ion binding"/>
    <property type="evidence" value="ECO:0007669"/>
    <property type="project" value="UniProtKB-KW"/>
</dbReference>
<dbReference type="PANTHER" id="PTHR24121:SF21">
    <property type="entry name" value="ANKYRIN REPEAT FAMILY PROTEIN"/>
    <property type="match status" value="1"/>
</dbReference>
<dbReference type="PROSITE" id="PS50089">
    <property type="entry name" value="ZF_RING_2"/>
    <property type="match status" value="1"/>
</dbReference>
<proteinExistence type="predicted"/>
<dbReference type="AlphaFoldDB" id="A0A1Y2CJ37"/>
<dbReference type="SUPFAM" id="SSF48403">
    <property type="entry name" value="Ankyrin repeat"/>
    <property type="match status" value="1"/>
</dbReference>
<dbReference type="STRING" id="329046.A0A1Y2CJ37"/>
<dbReference type="OrthoDB" id="5588846at2759"/>
<gene>
    <name evidence="6" type="ORF">BCR33DRAFT_764677</name>
</gene>
<reference evidence="6 7" key="1">
    <citation type="submission" date="2016-07" db="EMBL/GenBank/DDBJ databases">
        <title>Pervasive Adenine N6-methylation of Active Genes in Fungi.</title>
        <authorList>
            <consortium name="DOE Joint Genome Institute"/>
            <person name="Mondo S.J."/>
            <person name="Dannebaum R.O."/>
            <person name="Kuo R.C."/>
            <person name="Labutti K."/>
            <person name="Haridas S."/>
            <person name="Kuo A."/>
            <person name="Salamov A."/>
            <person name="Ahrendt S.R."/>
            <person name="Lipzen A."/>
            <person name="Sullivan W."/>
            <person name="Andreopoulos W.B."/>
            <person name="Clum A."/>
            <person name="Lindquist E."/>
            <person name="Daum C."/>
            <person name="Ramamoorthy G.K."/>
            <person name="Gryganskyi A."/>
            <person name="Culley D."/>
            <person name="Magnuson J.K."/>
            <person name="James T.Y."/>
            <person name="O'Malley M.A."/>
            <person name="Stajich J.E."/>
            <person name="Spatafora J.W."/>
            <person name="Visel A."/>
            <person name="Grigoriev I.V."/>
        </authorList>
    </citation>
    <scope>NUCLEOTIDE SEQUENCE [LARGE SCALE GENOMIC DNA]</scope>
    <source>
        <strain evidence="6 7">JEL800</strain>
    </source>
</reference>
<feature type="domain" description="RING-type" evidence="5">
    <location>
        <begin position="356"/>
        <end position="397"/>
    </location>
</feature>
<name>A0A1Y2CJ37_9FUNG</name>
<dbReference type="EMBL" id="MCGO01000015">
    <property type="protein sequence ID" value="ORY47042.1"/>
    <property type="molecule type" value="Genomic_DNA"/>
</dbReference>
<evidence type="ECO:0000259" key="5">
    <source>
        <dbReference type="PROSITE" id="PS50089"/>
    </source>
</evidence>
<dbReference type="SMART" id="SM00248">
    <property type="entry name" value="ANK"/>
    <property type="match status" value="4"/>
</dbReference>
<dbReference type="InterPro" id="IPR017907">
    <property type="entry name" value="Znf_RING_CS"/>
</dbReference>
<evidence type="ECO:0000256" key="1">
    <source>
        <dbReference type="ARBA" id="ARBA00022723"/>
    </source>
</evidence>
<dbReference type="Gene3D" id="1.25.40.20">
    <property type="entry name" value="Ankyrin repeat-containing domain"/>
    <property type="match status" value="2"/>
</dbReference>
<dbReference type="InterPro" id="IPR002110">
    <property type="entry name" value="Ankyrin_rpt"/>
</dbReference>
<keyword evidence="7" id="KW-1185">Reference proteome</keyword>
<keyword evidence="3" id="KW-0862">Zinc</keyword>
<evidence type="ECO:0000313" key="7">
    <source>
        <dbReference type="Proteomes" id="UP000193642"/>
    </source>
</evidence>
<dbReference type="Gene3D" id="3.30.40.10">
    <property type="entry name" value="Zinc/RING finger domain, C3HC4 (zinc finger)"/>
    <property type="match status" value="1"/>
</dbReference>
<dbReference type="PROSITE" id="PS00518">
    <property type="entry name" value="ZF_RING_1"/>
    <property type="match status" value="1"/>
</dbReference>
<dbReference type="InterPro" id="IPR018957">
    <property type="entry name" value="Znf_C3HC4_RING-type"/>
</dbReference>
<dbReference type="Proteomes" id="UP000193642">
    <property type="component" value="Unassembled WGS sequence"/>
</dbReference>
<evidence type="ECO:0000256" key="4">
    <source>
        <dbReference type="PROSITE-ProRule" id="PRU00175"/>
    </source>
</evidence>
<sequence length="949" mass="107939">MAFIAARAGLIGILEGLDVPLLIENRKGMNLLHAACSESNGFKAVQWLLLKLPHRHLIHLFFSMSKRGLTPIEIAAKGGLVHTVERLLSAEGSMQIQWDSDKRSIRLHNRISSSDTYPIEVKILFDEKMRMARFIGFHTAINESFGNVEKVKSYLSTQDWWTPNHEYSRFEHYLNFNSLIIASRGGHFELIEFLLETCKFPTTPVFHWQNHMLNVGILSLSDFAAIGSIPHCEFEADDDNLEATARTNRELIESDRVHFYKHLETNWDGIDLASLSDSGSEKENRFDCIFTEYNVESRVKAIKVLMRNNVSLPRLEILVVHGSFSIFKEFVETGLYDLDALVHQSSMSTPQSIEDCPICLETLSNQMALDCSHVFCDACITKVQEDGNPSVKCPLCRQVSKRVIPFSARLKPFAPWLHISDSPTLKVGQALAGLAAGCDSLFVLKYLVEDKKVDLMQLRFGGETVLHIALRQRAFGSCKWLLKNGFESLLHLPNSDGYSPLQLIMFIGKSDKRINLLFSQYIGSLEEYVDIASDVLVPGLTRSLFLEEVLNSSESTFTRYPENVIAKVKQLNATQKLIELVKNSVPLPDLVEYLKLLVEADEDASWIKAMKELISRFAVYNRTDVLIWLCCNYDLQKISHIVRFTDNLYLGSESMSAFVEELSMIEKSLAAAAKCRDELLEGIENNETLSEINEYQVDYEKLTSSISQWLPANLPIVFTAEDILAKGIEVGNRHIIDSHIRGELGLVPKWGILLRQLITSPCVQPDSFKFALTTMAAIDENMCKSVLSLDFHVELPCELKDAVYFTPDQKLWDIPTLAVLAMETLKSDVWKRCQIVEVLMELYPDLYKNSDVLFCVLWELKSIQEWLSMTYDLVRAGVAVVDNSGTNLCDYILSKCSDDDCVYVLDLFTLLAMERRVDIQFCFWPSVETRDVFEDLRESQKKMFERLNL</sequence>
<dbReference type="PANTHER" id="PTHR24121">
    <property type="entry name" value="NO MECHANORECEPTOR POTENTIAL C, ISOFORM D-RELATED"/>
    <property type="match status" value="1"/>
</dbReference>
<protein>
    <recommendedName>
        <fullName evidence="5">RING-type domain-containing protein</fullName>
    </recommendedName>
</protein>
<evidence type="ECO:0000313" key="6">
    <source>
        <dbReference type="EMBL" id="ORY47042.1"/>
    </source>
</evidence>
<dbReference type="InterPro" id="IPR001841">
    <property type="entry name" value="Znf_RING"/>
</dbReference>
<keyword evidence="1" id="KW-0479">Metal-binding</keyword>
<comment type="caution">
    <text evidence="6">The sequence shown here is derived from an EMBL/GenBank/DDBJ whole genome shotgun (WGS) entry which is preliminary data.</text>
</comment>